<proteinExistence type="inferred from homology"/>
<dbReference type="Gene3D" id="2.60.120.560">
    <property type="entry name" value="Exo-inulinase, domain 1"/>
    <property type="match status" value="1"/>
</dbReference>
<accession>A0A418MDU9</accession>
<evidence type="ECO:0000256" key="1">
    <source>
        <dbReference type="ARBA" id="ARBA00009902"/>
    </source>
</evidence>
<keyword evidence="3 4" id="KW-0326">Glycosidase</keyword>
<keyword evidence="2 4" id="KW-0378">Hydrolase</keyword>
<dbReference type="Proteomes" id="UP000283523">
    <property type="component" value="Unassembled WGS sequence"/>
</dbReference>
<dbReference type="Pfam" id="PF08244">
    <property type="entry name" value="Glyco_hydro_32C"/>
    <property type="match status" value="1"/>
</dbReference>
<evidence type="ECO:0000313" key="8">
    <source>
        <dbReference type="Proteomes" id="UP000283523"/>
    </source>
</evidence>
<dbReference type="EMBL" id="QXED01000002">
    <property type="protein sequence ID" value="RIV24989.1"/>
    <property type="molecule type" value="Genomic_DNA"/>
</dbReference>
<dbReference type="InterPro" id="IPR013320">
    <property type="entry name" value="ConA-like_dom_sf"/>
</dbReference>
<dbReference type="SUPFAM" id="SSF49899">
    <property type="entry name" value="Concanavalin A-like lectins/glucanases"/>
    <property type="match status" value="1"/>
</dbReference>
<feature type="domain" description="Glycosyl hydrolase family 32 C-terminal" evidence="6">
    <location>
        <begin position="354"/>
        <end position="490"/>
    </location>
</feature>
<dbReference type="InterPro" id="IPR013148">
    <property type="entry name" value="Glyco_hydro_32_N"/>
</dbReference>
<dbReference type="OrthoDB" id="9759709at2"/>
<dbReference type="AlphaFoldDB" id="A0A418MDU9"/>
<gene>
    <name evidence="7" type="ORF">DYU11_06625</name>
</gene>
<feature type="domain" description="Glycosyl hydrolase family 32 N-terminal" evidence="5">
    <location>
        <begin position="37"/>
        <end position="344"/>
    </location>
</feature>
<evidence type="ECO:0000313" key="7">
    <source>
        <dbReference type="EMBL" id="RIV24989.1"/>
    </source>
</evidence>
<dbReference type="SUPFAM" id="SSF75005">
    <property type="entry name" value="Arabinanase/levansucrase/invertase"/>
    <property type="match status" value="1"/>
</dbReference>
<reference evidence="7 8" key="1">
    <citation type="submission" date="2018-08" db="EMBL/GenBank/DDBJ databases">
        <title>Fibrisoma montanum sp. nov., isolated from Danxia mountain soil.</title>
        <authorList>
            <person name="Huang Y."/>
        </authorList>
    </citation>
    <scope>NUCLEOTIDE SEQUENCE [LARGE SCALE GENOMIC DNA]</scope>
    <source>
        <strain evidence="7 8">HYT19</strain>
    </source>
</reference>
<evidence type="ECO:0000256" key="4">
    <source>
        <dbReference type="RuleBase" id="RU362110"/>
    </source>
</evidence>
<dbReference type="SMART" id="SM00640">
    <property type="entry name" value="Glyco_32"/>
    <property type="match status" value="1"/>
</dbReference>
<dbReference type="InterPro" id="IPR013189">
    <property type="entry name" value="Glyco_hydro_32_C"/>
</dbReference>
<protein>
    <submittedName>
        <fullName evidence="7">Glycoside hydrolase family 32 protein</fullName>
    </submittedName>
</protein>
<dbReference type="GO" id="GO:0005737">
    <property type="term" value="C:cytoplasm"/>
    <property type="evidence" value="ECO:0007669"/>
    <property type="project" value="TreeGrafter"/>
</dbReference>
<dbReference type="InterPro" id="IPR018053">
    <property type="entry name" value="Glyco_hydro_32_AS"/>
</dbReference>
<evidence type="ECO:0000259" key="6">
    <source>
        <dbReference type="Pfam" id="PF08244"/>
    </source>
</evidence>
<organism evidence="7 8">
    <name type="scientific">Fibrisoma montanum</name>
    <dbReference type="NCBI Taxonomy" id="2305895"/>
    <lineage>
        <taxon>Bacteria</taxon>
        <taxon>Pseudomonadati</taxon>
        <taxon>Bacteroidota</taxon>
        <taxon>Cytophagia</taxon>
        <taxon>Cytophagales</taxon>
        <taxon>Spirosomataceae</taxon>
        <taxon>Fibrisoma</taxon>
    </lineage>
</organism>
<dbReference type="PANTHER" id="PTHR42800">
    <property type="entry name" value="EXOINULINASE INUD (AFU_ORTHOLOGUE AFUA_5G00480)"/>
    <property type="match status" value="1"/>
</dbReference>
<comment type="caution">
    <text evidence="7">The sequence shown here is derived from an EMBL/GenBank/DDBJ whole genome shotgun (WGS) entry which is preliminary data.</text>
</comment>
<dbReference type="SMR" id="A0A418MDU9"/>
<dbReference type="CDD" id="cd18622">
    <property type="entry name" value="GH32_Inu-like"/>
    <property type="match status" value="1"/>
</dbReference>
<evidence type="ECO:0000256" key="2">
    <source>
        <dbReference type="ARBA" id="ARBA00022801"/>
    </source>
</evidence>
<dbReference type="Pfam" id="PF00251">
    <property type="entry name" value="Glyco_hydro_32N"/>
    <property type="match status" value="1"/>
</dbReference>
<dbReference type="GO" id="GO:0004575">
    <property type="term" value="F:sucrose alpha-glucosidase activity"/>
    <property type="evidence" value="ECO:0007669"/>
    <property type="project" value="TreeGrafter"/>
</dbReference>
<dbReference type="InterPro" id="IPR001362">
    <property type="entry name" value="Glyco_hydro_32"/>
</dbReference>
<sequence length="511" mass="57096">MKEILLTLTFLASLPHVSTGQTTQAGQKSEVHRLQYHFSPKAHWMNDPNGMVYHKGTYHLFFQHYPNGTTWGPMHWGHATSKDMVHWQEQPIALYPDSLGYIFSGSAVVDVNNTSGFGKDGQVPLVAIFTHHNASLEKTKKSDKYQYQSIAYSLDEGRTWTKYAGNPVLPNPGIVDFRDPKVRWFEPQKKWIMTLATKDRVTFYSSPNLKDWTRESEFGKEVGAHGGVWECPDLFPLDHNGRKAWVLLVSINPGGPNGGSATQYFVGDFDGKTFRPYSTNTKWMDYGTDNYAGVTFSNTGDRVVLMGWMSNWQYANVVPTTSWRSATTVPRELGLKEVNKELYLTSTPVKELDVLHEKTSSLRNVAVKGQYDLTAKTGGRNELFKLTLTAAPTSDFAIVLANEQDNELVVGYDKAANAYYIDRTKSGKTGFEKGFARRHTAPRLSTDGTITLTLLVDVASVELFADNGLTVMTDIFFPEKNLSSVFIRSAPGTTLPTLTYTPLKPSLEPGL</sequence>
<evidence type="ECO:0000256" key="3">
    <source>
        <dbReference type="ARBA" id="ARBA00023295"/>
    </source>
</evidence>
<dbReference type="PROSITE" id="PS00609">
    <property type="entry name" value="GLYCOSYL_HYDROL_F32"/>
    <property type="match status" value="1"/>
</dbReference>
<dbReference type="RefSeq" id="WP_119666876.1">
    <property type="nucleotide sequence ID" value="NZ_QXED01000002.1"/>
</dbReference>
<dbReference type="PANTHER" id="PTHR42800:SF1">
    <property type="entry name" value="EXOINULINASE INUD (AFU_ORTHOLOGUE AFUA_5G00480)"/>
    <property type="match status" value="1"/>
</dbReference>
<comment type="similarity">
    <text evidence="1 4">Belongs to the glycosyl hydrolase 32 family.</text>
</comment>
<name>A0A418MDU9_9BACT</name>
<keyword evidence="8" id="KW-1185">Reference proteome</keyword>
<dbReference type="Gene3D" id="2.115.10.20">
    <property type="entry name" value="Glycosyl hydrolase domain, family 43"/>
    <property type="match status" value="1"/>
</dbReference>
<evidence type="ECO:0000259" key="5">
    <source>
        <dbReference type="Pfam" id="PF00251"/>
    </source>
</evidence>
<dbReference type="InterPro" id="IPR023296">
    <property type="entry name" value="Glyco_hydro_beta-prop_sf"/>
</dbReference>
<dbReference type="GO" id="GO:0005987">
    <property type="term" value="P:sucrose catabolic process"/>
    <property type="evidence" value="ECO:0007669"/>
    <property type="project" value="TreeGrafter"/>
</dbReference>